<evidence type="ECO:0000313" key="7">
    <source>
        <dbReference type="EMBL" id="MBC2601311.1"/>
    </source>
</evidence>
<dbReference type="Gene3D" id="3.40.50.720">
    <property type="entry name" value="NAD(P)-binding Rossmann-like Domain"/>
    <property type="match status" value="2"/>
</dbReference>
<dbReference type="AlphaFoldDB" id="A0A7X1E3Q6"/>
<protein>
    <submittedName>
        <fullName evidence="7">D-2-hydroxyacid dehydrogenase</fullName>
    </submittedName>
</protein>
<organism evidence="7 8">
    <name type="scientific">Puniceicoccus vermicola</name>
    <dbReference type="NCBI Taxonomy" id="388746"/>
    <lineage>
        <taxon>Bacteria</taxon>
        <taxon>Pseudomonadati</taxon>
        <taxon>Verrucomicrobiota</taxon>
        <taxon>Opitutia</taxon>
        <taxon>Puniceicoccales</taxon>
        <taxon>Puniceicoccaceae</taxon>
        <taxon>Puniceicoccus</taxon>
    </lineage>
</organism>
<gene>
    <name evidence="7" type="ORF">H5P30_05930</name>
</gene>
<dbReference type="GO" id="GO:0016616">
    <property type="term" value="F:oxidoreductase activity, acting on the CH-OH group of donors, NAD or NADP as acceptor"/>
    <property type="evidence" value="ECO:0007669"/>
    <property type="project" value="InterPro"/>
</dbReference>
<dbReference type="RefSeq" id="WP_185692029.1">
    <property type="nucleotide sequence ID" value="NZ_JACHVA010000052.1"/>
</dbReference>
<dbReference type="InterPro" id="IPR006140">
    <property type="entry name" value="D-isomer_DH_NAD-bd"/>
</dbReference>
<reference evidence="7 8" key="1">
    <citation type="submission" date="2020-07" db="EMBL/GenBank/DDBJ databases">
        <authorList>
            <person name="Feng X."/>
        </authorList>
    </citation>
    <scope>NUCLEOTIDE SEQUENCE [LARGE SCALE GENOMIC DNA]</scope>
    <source>
        <strain evidence="7 8">JCM14086</strain>
    </source>
</reference>
<evidence type="ECO:0000256" key="4">
    <source>
        <dbReference type="RuleBase" id="RU003719"/>
    </source>
</evidence>
<dbReference type="Pfam" id="PF00389">
    <property type="entry name" value="2-Hacid_dh"/>
    <property type="match status" value="1"/>
</dbReference>
<dbReference type="PANTHER" id="PTHR43761">
    <property type="entry name" value="D-ISOMER SPECIFIC 2-HYDROXYACID DEHYDROGENASE FAMILY PROTEIN (AFU_ORTHOLOGUE AFUA_1G13630)"/>
    <property type="match status" value="1"/>
</dbReference>
<comment type="caution">
    <text evidence="7">The sequence shown here is derived from an EMBL/GenBank/DDBJ whole genome shotgun (WGS) entry which is preliminary data.</text>
</comment>
<keyword evidence="8" id="KW-1185">Reference proteome</keyword>
<feature type="domain" description="D-isomer specific 2-hydroxyacid dehydrogenase catalytic" evidence="5">
    <location>
        <begin position="28"/>
        <end position="323"/>
    </location>
</feature>
<dbReference type="InterPro" id="IPR029753">
    <property type="entry name" value="D-isomer_DH_CS"/>
</dbReference>
<dbReference type="Proteomes" id="UP000525652">
    <property type="component" value="Unassembled WGS sequence"/>
</dbReference>
<accession>A0A7X1E3Q6</accession>
<dbReference type="EMBL" id="JACHVA010000052">
    <property type="protein sequence ID" value="MBC2601311.1"/>
    <property type="molecule type" value="Genomic_DNA"/>
</dbReference>
<dbReference type="Pfam" id="PF02826">
    <property type="entry name" value="2-Hacid_dh_C"/>
    <property type="match status" value="1"/>
</dbReference>
<name>A0A7X1E3Q6_9BACT</name>
<dbReference type="PROSITE" id="PS00671">
    <property type="entry name" value="D_2_HYDROXYACID_DH_3"/>
    <property type="match status" value="1"/>
</dbReference>
<dbReference type="SUPFAM" id="SSF52283">
    <property type="entry name" value="Formate/glycerate dehydrogenase catalytic domain-like"/>
    <property type="match status" value="1"/>
</dbReference>
<dbReference type="InterPro" id="IPR050418">
    <property type="entry name" value="D-iso_2-hydroxyacid_DH_PdxB"/>
</dbReference>
<sequence>MKPSIVVLDAYTTSPLTVDQSDSAHPSWKPLSELGSVTLYPRTKPEEILERASETSILLTNKVVLHKEILQQLPNLRYIGLMSTGTNAVDLEAARELGITVSNVPSYSTPTVAQHAIALLLELATKLSAQAELSRSGKWSNQPDFSITAGPIIELADKNFGIVGCGDIAQATARIAAALGMNILVHSRSKKKTDFACEWLEKEEFLHRADVISLHCPLTTETEKWIDSEALESMKDGAFLLNTGRGPLIDEDAVAEALQSGKLGGYGADVTSTEPPSIDNPLLKAPRTAITPHVAWASTEARTRLMATLASNISAFLAERPQNTV</sequence>
<evidence type="ECO:0000259" key="6">
    <source>
        <dbReference type="Pfam" id="PF02826"/>
    </source>
</evidence>
<dbReference type="CDD" id="cd12162">
    <property type="entry name" value="2-Hacid_dh_4"/>
    <property type="match status" value="1"/>
</dbReference>
<feature type="domain" description="D-isomer specific 2-hydroxyacid dehydrogenase NAD-binding" evidence="6">
    <location>
        <begin position="117"/>
        <end position="295"/>
    </location>
</feature>
<evidence type="ECO:0000256" key="1">
    <source>
        <dbReference type="ARBA" id="ARBA00005854"/>
    </source>
</evidence>
<comment type="similarity">
    <text evidence="1 4">Belongs to the D-isomer specific 2-hydroxyacid dehydrogenase family.</text>
</comment>
<dbReference type="GO" id="GO:0051287">
    <property type="term" value="F:NAD binding"/>
    <property type="evidence" value="ECO:0007669"/>
    <property type="project" value="InterPro"/>
</dbReference>
<evidence type="ECO:0000256" key="2">
    <source>
        <dbReference type="ARBA" id="ARBA00023002"/>
    </source>
</evidence>
<proteinExistence type="inferred from homology"/>
<evidence type="ECO:0000256" key="3">
    <source>
        <dbReference type="ARBA" id="ARBA00023027"/>
    </source>
</evidence>
<keyword evidence="2 4" id="KW-0560">Oxidoreductase</keyword>
<dbReference type="PANTHER" id="PTHR43761:SF1">
    <property type="entry name" value="D-ISOMER SPECIFIC 2-HYDROXYACID DEHYDROGENASE CATALYTIC DOMAIN-CONTAINING PROTEIN-RELATED"/>
    <property type="match status" value="1"/>
</dbReference>
<dbReference type="SUPFAM" id="SSF51735">
    <property type="entry name" value="NAD(P)-binding Rossmann-fold domains"/>
    <property type="match status" value="1"/>
</dbReference>
<keyword evidence="3" id="KW-0520">NAD</keyword>
<evidence type="ECO:0000259" key="5">
    <source>
        <dbReference type="Pfam" id="PF00389"/>
    </source>
</evidence>
<dbReference type="InterPro" id="IPR006139">
    <property type="entry name" value="D-isomer_2_OHA_DH_cat_dom"/>
</dbReference>
<dbReference type="InterPro" id="IPR036291">
    <property type="entry name" value="NAD(P)-bd_dom_sf"/>
</dbReference>
<evidence type="ECO:0000313" key="8">
    <source>
        <dbReference type="Proteomes" id="UP000525652"/>
    </source>
</evidence>